<dbReference type="Proteomes" id="UP001489719">
    <property type="component" value="Unassembled WGS sequence"/>
</dbReference>
<protein>
    <submittedName>
        <fullName evidence="1">Uncharacterized protein</fullName>
    </submittedName>
</protein>
<name>A0ACC3TE83_9ASCO</name>
<accession>A0ACC3TE83</accession>
<reference evidence="2" key="1">
    <citation type="journal article" date="2024" name="Front. Bioeng. Biotechnol.">
        <title>Genome-scale model development and genomic sequencing of the oleaginous clade Lipomyces.</title>
        <authorList>
            <person name="Czajka J.J."/>
            <person name="Han Y."/>
            <person name="Kim J."/>
            <person name="Mondo S.J."/>
            <person name="Hofstad B.A."/>
            <person name="Robles A."/>
            <person name="Haridas S."/>
            <person name="Riley R."/>
            <person name="LaButti K."/>
            <person name="Pangilinan J."/>
            <person name="Andreopoulos W."/>
            <person name="Lipzen A."/>
            <person name="Yan J."/>
            <person name="Wang M."/>
            <person name="Ng V."/>
            <person name="Grigoriev I.V."/>
            <person name="Spatafora J.W."/>
            <person name="Magnuson J.K."/>
            <person name="Baker S.E."/>
            <person name="Pomraning K.R."/>
        </authorList>
    </citation>
    <scope>NUCLEOTIDE SEQUENCE [LARGE SCALE GENOMIC DNA]</scope>
    <source>
        <strain evidence="2">CBS 10300</strain>
    </source>
</reference>
<organism evidence="1 2">
    <name type="scientific">Lipomyces orientalis</name>
    <dbReference type="NCBI Taxonomy" id="1233043"/>
    <lineage>
        <taxon>Eukaryota</taxon>
        <taxon>Fungi</taxon>
        <taxon>Dikarya</taxon>
        <taxon>Ascomycota</taxon>
        <taxon>Saccharomycotina</taxon>
        <taxon>Lipomycetes</taxon>
        <taxon>Lipomycetales</taxon>
        <taxon>Lipomycetaceae</taxon>
        <taxon>Lipomyces</taxon>
    </lineage>
</organism>
<keyword evidence="2" id="KW-1185">Reference proteome</keyword>
<dbReference type="EMBL" id="MU970215">
    <property type="protein sequence ID" value="KAK9319192.1"/>
    <property type="molecule type" value="Genomic_DNA"/>
</dbReference>
<sequence length="94" mass="10620">MMDSPSECVIWVQGDNGDVIIPIHTSRPEKIIINVRGEKSKTLNFPIPGEGLFWEAEAVARYIRDGKKGNARPGIPSKTRFCRCRSWTKFAGRM</sequence>
<feature type="non-terminal residue" evidence="1">
    <location>
        <position position="94"/>
    </location>
</feature>
<gene>
    <name evidence="1" type="ORF">V1517DRAFT_333340</name>
</gene>
<comment type="caution">
    <text evidence="1">The sequence shown here is derived from an EMBL/GenBank/DDBJ whole genome shotgun (WGS) entry which is preliminary data.</text>
</comment>
<evidence type="ECO:0000313" key="2">
    <source>
        <dbReference type="Proteomes" id="UP001489719"/>
    </source>
</evidence>
<proteinExistence type="predicted"/>
<evidence type="ECO:0000313" key="1">
    <source>
        <dbReference type="EMBL" id="KAK9319192.1"/>
    </source>
</evidence>